<feature type="signal peptide" evidence="1">
    <location>
        <begin position="1"/>
        <end position="22"/>
    </location>
</feature>
<evidence type="ECO:0000313" key="3">
    <source>
        <dbReference type="Proteomes" id="UP000440498"/>
    </source>
</evidence>
<name>A0A6A7MZ71_9BURK</name>
<dbReference type="EMBL" id="WHUG01000002">
    <property type="protein sequence ID" value="MQA37970.1"/>
    <property type="molecule type" value="Genomic_DNA"/>
</dbReference>
<organism evidence="2 3">
    <name type="scientific">Rugamonas aquatica</name>
    <dbReference type="NCBI Taxonomy" id="2743357"/>
    <lineage>
        <taxon>Bacteria</taxon>
        <taxon>Pseudomonadati</taxon>
        <taxon>Pseudomonadota</taxon>
        <taxon>Betaproteobacteria</taxon>
        <taxon>Burkholderiales</taxon>
        <taxon>Oxalobacteraceae</taxon>
        <taxon>Telluria group</taxon>
        <taxon>Rugamonas</taxon>
    </lineage>
</organism>
<keyword evidence="1" id="KW-0732">Signal</keyword>
<proteinExistence type="predicted"/>
<evidence type="ECO:0008006" key="4">
    <source>
        <dbReference type="Google" id="ProtNLM"/>
    </source>
</evidence>
<dbReference type="AlphaFoldDB" id="A0A6A7MZ71"/>
<reference evidence="2 3" key="1">
    <citation type="submission" date="2019-10" db="EMBL/GenBank/DDBJ databases">
        <title>Two novel species isolated from a subtropical stream in China.</title>
        <authorList>
            <person name="Lu H."/>
        </authorList>
    </citation>
    <scope>NUCLEOTIDE SEQUENCE [LARGE SCALE GENOMIC DNA]</scope>
    <source>
        <strain evidence="2 3">FT29W</strain>
    </source>
</reference>
<dbReference type="RefSeq" id="WP_152837407.1">
    <property type="nucleotide sequence ID" value="NZ_WHUG01000002.1"/>
</dbReference>
<evidence type="ECO:0000256" key="1">
    <source>
        <dbReference type="SAM" id="SignalP"/>
    </source>
</evidence>
<dbReference type="Proteomes" id="UP000440498">
    <property type="component" value="Unassembled WGS sequence"/>
</dbReference>
<sequence>MKKSLRCLQLLGIALLPFAAHAASVNVDIKLADANNLEISFALPEHCTALAFLKDGRGGQEIRGAWQKQNNCATAEGDLLKSAGACTARFRVPATMQKISGYPGSFPAPGGMYVHSSNYALADSCGPVSYRFQAADIVMNGQRYHDTATPPAATGGDTPAMLMLTPQTSTTLNYFDPRLSAASIARINEVADGTVSFLSKELPLAVFTRPVIAAIAATEPGGPNVGGDASNILRLTLFNWPQVMGPEEEAKLTVLVSHEFSHRFQLRDAVDVYPDSRLINEGGAEFLRWLTSIQKGWLSRQKAAAQLDKALAECTLYAEGKSWRALTPREIGGQRLEYLCGLPTYVYSLAARQGRGTAMSRFDRFYHQLRQGQVPDFAQALECGDTKACKPQVLPALLSSGPTMEQQWDELLPKTGLATLRPPSQALRDRMVLRAVVKLMVDDCAGSSGTTETPEGIILDGMKVCKSIHKDSYATSIEGHPVFGDAATGPAMKAACLARHEVTLGLKDGGKLVIPCQEPYAMREAFYSVDIEKTLAQLLREQGTQ</sequence>
<evidence type="ECO:0000313" key="2">
    <source>
        <dbReference type="EMBL" id="MQA37970.1"/>
    </source>
</evidence>
<gene>
    <name evidence="2" type="ORF">GEV02_07400</name>
</gene>
<accession>A0A6A7MZ71</accession>
<protein>
    <recommendedName>
        <fullName evidence="4">Peptidase M61 catalytic domain-containing protein</fullName>
    </recommendedName>
</protein>
<feature type="chain" id="PRO_5025342460" description="Peptidase M61 catalytic domain-containing protein" evidence="1">
    <location>
        <begin position="23"/>
        <end position="545"/>
    </location>
</feature>
<comment type="caution">
    <text evidence="2">The sequence shown here is derived from an EMBL/GenBank/DDBJ whole genome shotgun (WGS) entry which is preliminary data.</text>
</comment>
<keyword evidence="3" id="KW-1185">Reference proteome</keyword>